<evidence type="ECO:0000313" key="1">
    <source>
        <dbReference type="EMBL" id="KAK1862399.1"/>
    </source>
</evidence>
<protein>
    <submittedName>
        <fullName evidence="1">Uncharacterized protein</fullName>
    </submittedName>
</protein>
<name>A0ACC3BWI0_PYRYE</name>
<dbReference type="Proteomes" id="UP000798662">
    <property type="component" value="Chromosome 1"/>
</dbReference>
<reference evidence="1" key="1">
    <citation type="submission" date="2019-11" db="EMBL/GenBank/DDBJ databases">
        <title>Nori genome reveals adaptations in red seaweeds to the harsh intertidal environment.</title>
        <authorList>
            <person name="Wang D."/>
            <person name="Mao Y."/>
        </authorList>
    </citation>
    <scope>NUCLEOTIDE SEQUENCE</scope>
    <source>
        <tissue evidence="1">Gametophyte</tissue>
    </source>
</reference>
<keyword evidence="2" id="KW-1185">Reference proteome</keyword>
<comment type="caution">
    <text evidence="1">The sequence shown here is derived from an EMBL/GenBank/DDBJ whole genome shotgun (WGS) entry which is preliminary data.</text>
</comment>
<dbReference type="EMBL" id="CM020618">
    <property type="protein sequence ID" value="KAK1862399.1"/>
    <property type="molecule type" value="Genomic_DNA"/>
</dbReference>
<proteinExistence type="predicted"/>
<accession>A0ACC3BWI0</accession>
<evidence type="ECO:0000313" key="2">
    <source>
        <dbReference type="Proteomes" id="UP000798662"/>
    </source>
</evidence>
<organism evidence="1 2">
    <name type="scientific">Pyropia yezoensis</name>
    <name type="common">Susabi-nori</name>
    <name type="synonym">Porphyra yezoensis</name>
    <dbReference type="NCBI Taxonomy" id="2788"/>
    <lineage>
        <taxon>Eukaryota</taxon>
        <taxon>Rhodophyta</taxon>
        <taxon>Bangiophyceae</taxon>
        <taxon>Bangiales</taxon>
        <taxon>Bangiaceae</taxon>
        <taxon>Pyropia</taxon>
    </lineage>
</organism>
<gene>
    <name evidence="1" type="ORF">I4F81_004973</name>
</gene>
<sequence>MGKLFKVDLSGPRIYSCAKCRCHLAKSEDIISKSFTGRHGRAYLFNSVYLIPSACLVCSCLGCSVNVAVGKHEERMLLTGMHTVADVVCIVCDEVVGWKYVCCMHLVGHLSCRGCGRAVAFFFFVWDVQLCSRSLLVSCALWASTWACD</sequence>